<dbReference type="Gene3D" id="3.30.420.40">
    <property type="match status" value="2"/>
</dbReference>
<keyword evidence="2" id="KW-1185">Reference proteome</keyword>
<dbReference type="PANTHER" id="PTHR14187">
    <property type="entry name" value="ALPHA KINASE/ELONGATION FACTOR 2 KINASE"/>
    <property type="match status" value="1"/>
</dbReference>
<dbReference type="Gene3D" id="1.10.510.10">
    <property type="entry name" value="Transferase(Phosphotransferase) domain 1"/>
    <property type="match status" value="1"/>
</dbReference>
<name>A0A397JA09_9GLOM</name>
<dbReference type="InterPro" id="IPR043129">
    <property type="entry name" value="ATPase_NBD"/>
</dbReference>
<evidence type="ECO:0000313" key="2">
    <source>
        <dbReference type="Proteomes" id="UP000266861"/>
    </source>
</evidence>
<dbReference type="SUPFAM" id="SSF56112">
    <property type="entry name" value="Protein kinase-like (PK-like)"/>
    <property type="match status" value="1"/>
</dbReference>
<dbReference type="STRING" id="1348612.A0A397JA09"/>
<comment type="caution">
    <text evidence="1">The sequence shown here is derived from an EMBL/GenBank/DDBJ whole genome shotgun (WGS) entry which is preliminary data.</text>
</comment>
<dbReference type="SUPFAM" id="SSF53067">
    <property type="entry name" value="Actin-like ATPase domain"/>
    <property type="match status" value="1"/>
</dbReference>
<protein>
    <recommendedName>
        <fullName evidence="3">Protein kinase domain-containing protein</fullName>
    </recommendedName>
</protein>
<dbReference type="InterPro" id="IPR011009">
    <property type="entry name" value="Kinase-like_dom_sf"/>
</dbReference>
<evidence type="ECO:0008006" key="3">
    <source>
        <dbReference type="Google" id="ProtNLM"/>
    </source>
</evidence>
<organism evidence="1 2">
    <name type="scientific">Diversispora epigaea</name>
    <dbReference type="NCBI Taxonomy" id="1348612"/>
    <lineage>
        <taxon>Eukaryota</taxon>
        <taxon>Fungi</taxon>
        <taxon>Fungi incertae sedis</taxon>
        <taxon>Mucoromycota</taxon>
        <taxon>Glomeromycotina</taxon>
        <taxon>Glomeromycetes</taxon>
        <taxon>Diversisporales</taxon>
        <taxon>Diversisporaceae</taxon>
        <taxon>Diversispora</taxon>
    </lineage>
</organism>
<dbReference type="Proteomes" id="UP000266861">
    <property type="component" value="Unassembled WGS sequence"/>
</dbReference>
<evidence type="ECO:0000313" key="1">
    <source>
        <dbReference type="EMBL" id="RHZ84337.1"/>
    </source>
</evidence>
<accession>A0A397JA09</accession>
<proteinExistence type="predicted"/>
<sequence length="217" mass="24521">MDIGQPFQLTKIPQLLIDSMKRCWDANPDQRPTTSELFDHFNNNLVFIPTPIDILNPKESAVFKRLSESEIYNQIKECDRLNSTNSSTSPEIQIHPSAIYTSRPLNLKNLPKPKNSNENLIKETVEIRWPNLKFMNQVLIVMTVPAEYSEQAYAIMRDCAYKAGLISTGNSEKLQFSTEPEAAAIHCMTVLKEHFLTDVGMNFLIVDCGGGIVDLTT</sequence>
<dbReference type="OrthoDB" id="2319874at2759"/>
<dbReference type="AlphaFoldDB" id="A0A397JA09"/>
<dbReference type="PANTHER" id="PTHR14187:SF5">
    <property type="entry name" value="HEAT SHOCK 70 KDA PROTEIN 12A"/>
    <property type="match status" value="1"/>
</dbReference>
<gene>
    <name evidence="1" type="ORF">Glove_83g110</name>
</gene>
<dbReference type="EMBL" id="PQFF01000079">
    <property type="protein sequence ID" value="RHZ84337.1"/>
    <property type="molecule type" value="Genomic_DNA"/>
</dbReference>
<reference evidence="1 2" key="1">
    <citation type="submission" date="2018-08" db="EMBL/GenBank/DDBJ databases">
        <title>Genome and evolution of the arbuscular mycorrhizal fungus Diversispora epigaea (formerly Glomus versiforme) and its bacterial endosymbionts.</title>
        <authorList>
            <person name="Sun X."/>
            <person name="Fei Z."/>
            <person name="Harrison M."/>
        </authorList>
    </citation>
    <scope>NUCLEOTIDE SEQUENCE [LARGE SCALE GENOMIC DNA]</scope>
    <source>
        <strain evidence="1 2">IT104</strain>
    </source>
</reference>